<organism evidence="2 3">
    <name type="scientific">Prunus yedoensis var. nudiflora</name>
    <dbReference type="NCBI Taxonomy" id="2094558"/>
    <lineage>
        <taxon>Eukaryota</taxon>
        <taxon>Viridiplantae</taxon>
        <taxon>Streptophyta</taxon>
        <taxon>Embryophyta</taxon>
        <taxon>Tracheophyta</taxon>
        <taxon>Spermatophyta</taxon>
        <taxon>Magnoliopsida</taxon>
        <taxon>eudicotyledons</taxon>
        <taxon>Gunneridae</taxon>
        <taxon>Pentapetalae</taxon>
        <taxon>rosids</taxon>
        <taxon>fabids</taxon>
        <taxon>Rosales</taxon>
        <taxon>Rosaceae</taxon>
        <taxon>Amygdaloideae</taxon>
        <taxon>Amygdaleae</taxon>
        <taxon>Prunus</taxon>
    </lineage>
</organism>
<keyword evidence="3" id="KW-1185">Reference proteome</keyword>
<dbReference type="EMBL" id="PJQY01000405">
    <property type="protein sequence ID" value="PQQ11277.1"/>
    <property type="molecule type" value="Genomic_DNA"/>
</dbReference>
<dbReference type="InterPro" id="IPR018962">
    <property type="entry name" value="DUF1995"/>
</dbReference>
<evidence type="ECO:0000259" key="1">
    <source>
        <dbReference type="Pfam" id="PF09353"/>
    </source>
</evidence>
<dbReference type="Pfam" id="PF09353">
    <property type="entry name" value="DUF1995"/>
    <property type="match status" value="1"/>
</dbReference>
<dbReference type="STRING" id="2094558.A0A314YYV4"/>
<comment type="caution">
    <text evidence="2">The sequence shown here is derived from an EMBL/GenBank/DDBJ whole genome shotgun (WGS) entry which is preliminary data.</text>
</comment>
<dbReference type="AlphaFoldDB" id="A0A314YYV4"/>
<dbReference type="InterPro" id="IPR044687">
    <property type="entry name" value="LPA3"/>
</dbReference>
<proteinExistence type="predicted"/>
<dbReference type="OrthoDB" id="2082at2759"/>
<dbReference type="PANTHER" id="PTHR34051:SF2">
    <property type="entry name" value="PROTEIN LPA3"/>
    <property type="match status" value="1"/>
</dbReference>
<dbReference type="PANTHER" id="PTHR34051">
    <property type="entry name" value="PROTEIN LOW PSII ACCUMULATION 3, CHLOROPLASTIC"/>
    <property type="match status" value="1"/>
</dbReference>
<sequence length="391" mass="43819">MAMPTMAFSLSPSILSPHCATHHPLVRSHTSLSSLPKTATALFSFSTFQTLPKFPLNSNKRIQCADEGSSASSLDPKSGVSVYKPKSYEVLVTDAAKSLAYALEEGKTRLEIDFPPLPSNISSYKGSSDDFIDANVQLALAVVRKLKEKTETRACIVFPDKPEKRRASELFKTAIDTLDDITIGSLDDVPGGPVTNFFRSIRNTLDFDFEDENEGRWASNEPPSLYVFINCSTRDLASIEKYVETFAMSTPTLLFNLELDTLRADLGLVGFPTKDLHYRFLSQFIPVFYIRIREYSKTVAVAPYIVNYNGALFRQYPGPWQVMLKQADGSFACVAESATRFTLGETKEELLRVLGLQEEQGSSLQFLRRGYRSATWWEEDVELEVSSAWRN</sequence>
<feature type="domain" description="DUF1995" evidence="1">
    <location>
        <begin position="85"/>
        <end position="347"/>
    </location>
</feature>
<evidence type="ECO:0000313" key="2">
    <source>
        <dbReference type="EMBL" id="PQQ11277.1"/>
    </source>
</evidence>
<dbReference type="Proteomes" id="UP000250321">
    <property type="component" value="Unassembled WGS sequence"/>
</dbReference>
<name>A0A314YYV4_PRUYE</name>
<protein>
    <submittedName>
        <fullName evidence="2">Protein LOW PSII ACCUMULATION 3 chloroplastic</fullName>
    </submittedName>
</protein>
<reference evidence="2 3" key="1">
    <citation type="submission" date="2018-02" db="EMBL/GenBank/DDBJ databases">
        <title>Draft genome of wild Prunus yedoensis var. nudiflora.</title>
        <authorList>
            <person name="Baek S."/>
            <person name="Kim J.-H."/>
            <person name="Choi K."/>
            <person name="Kim G.-B."/>
            <person name="Cho A."/>
            <person name="Jang H."/>
            <person name="Shin C.-H."/>
            <person name="Yu H.-J."/>
            <person name="Mun J.-H."/>
        </authorList>
    </citation>
    <scope>NUCLEOTIDE SEQUENCE [LARGE SCALE GENOMIC DNA]</scope>
    <source>
        <strain evidence="3">cv. Jeju island</strain>
        <tissue evidence="2">Leaf</tissue>
    </source>
</reference>
<evidence type="ECO:0000313" key="3">
    <source>
        <dbReference type="Proteomes" id="UP000250321"/>
    </source>
</evidence>
<gene>
    <name evidence="2" type="ORF">Pyn_02139</name>
</gene>
<accession>A0A314YYV4</accession>